<dbReference type="EMBL" id="GGMS01009863">
    <property type="protein sequence ID" value="MBY79066.1"/>
    <property type="molecule type" value="Transcribed_RNA"/>
</dbReference>
<reference evidence="1" key="1">
    <citation type="submission" date="2018-04" db="EMBL/GenBank/DDBJ databases">
        <title>Transcriptome assembly of Sipha flava.</title>
        <authorList>
            <person name="Scully E.D."/>
            <person name="Geib S.M."/>
            <person name="Palmer N.A."/>
            <person name="Koch K."/>
            <person name="Bradshaw J."/>
            <person name="Heng-Moss T."/>
            <person name="Sarath G."/>
        </authorList>
    </citation>
    <scope>NUCLEOTIDE SEQUENCE</scope>
</reference>
<name>A0A2S2QMS6_9HEMI</name>
<protein>
    <submittedName>
        <fullName evidence="1">Uncharacterized protein</fullName>
    </submittedName>
</protein>
<organism evidence="1">
    <name type="scientific">Sipha flava</name>
    <name type="common">yellow sugarcane aphid</name>
    <dbReference type="NCBI Taxonomy" id="143950"/>
    <lineage>
        <taxon>Eukaryota</taxon>
        <taxon>Metazoa</taxon>
        <taxon>Ecdysozoa</taxon>
        <taxon>Arthropoda</taxon>
        <taxon>Hexapoda</taxon>
        <taxon>Insecta</taxon>
        <taxon>Pterygota</taxon>
        <taxon>Neoptera</taxon>
        <taxon>Paraneoptera</taxon>
        <taxon>Hemiptera</taxon>
        <taxon>Sternorrhyncha</taxon>
        <taxon>Aphidomorpha</taxon>
        <taxon>Aphidoidea</taxon>
        <taxon>Aphididae</taxon>
        <taxon>Sipha</taxon>
    </lineage>
</organism>
<proteinExistence type="predicted"/>
<evidence type="ECO:0000313" key="1">
    <source>
        <dbReference type="EMBL" id="MBY79066.1"/>
    </source>
</evidence>
<accession>A0A2S2QMS6</accession>
<dbReference type="AlphaFoldDB" id="A0A2S2QMS6"/>
<sequence>MEIRNAITTNRFPVTIIENHSLHRTTEYIVTLIINYNKFNIINGRMDTMTDIISVISSVKWAYCYTSCTQCVVKFFWENHVDHVQRREVLQALLVNHEKSTVLPVWSNKNQIKHI</sequence>
<gene>
    <name evidence="1" type="ORF">g.9162</name>
</gene>